<accession>A0A0A9E2K3</accession>
<proteinExistence type="predicted"/>
<dbReference type="EMBL" id="GBRH01207683">
    <property type="protein sequence ID" value="JAD90212.1"/>
    <property type="molecule type" value="Transcribed_RNA"/>
</dbReference>
<name>A0A0A9E2K3_ARUDO</name>
<reference evidence="1" key="2">
    <citation type="journal article" date="2015" name="Data Brief">
        <title>Shoot transcriptome of the giant reed, Arundo donax.</title>
        <authorList>
            <person name="Barrero R.A."/>
            <person name="Guerrero F.D."/>
            <person name="Moolhuijzen P."/>
            <person name="Goolsby J.A."/>
            <person name="Tidwell J."/>
            <person name="Bellgard S.E."/>
            <person name="Bellgard M.I."/>
        </authorList>
    </citation>
    <scope>NUCLEOTIDE SEQUENCE</scope>
    <source>
        <tissue evidence="1">Shoot tissue taken approximately 20 cm above the soil surface</tissue>
    </source>
</reference>
<protein>
    <submittedName>
        <fullName evidence="1">Uncharacterized protein</fullName>
    </submittedName>
</protein>
<dbReference type="AlphaFoldDB" id="A0A0A9E2K3"/>
<organism evidence="1">
    <name type="scientific">Arundo donax</name>
    <name type="common">Giant reed</name>
    <name type="synonym">Donax arundinaceus</name>
    <dbReference type="NCBI Taxonomy" id="35708"/>
    <lineage>
        <taxon>Eukaryota</taxon>
        <taxon>Viridiplantae</taxon>
        <taxon>Streptophyta</taxon>
        <taxon>Embryophyta</taxon>
        <taxon>Tracheophyta</taxon>
        <taxon>Spermatophyta</taxon>
        <taxon>Magnoliopsida</taxon>
        <taxon>Liliopsida</taxon>
        <taxon>Poales</taxon>
        <taxon>Poaceae</taxon>
        <taxon>PACMAD clade</taxon>
        <taxon>Arundinoideae</taxon>
        <taxon>Arundineae</taxon>
        <taxon>Arundo</taxon>
    </lineage>
</organism>
<evidence type="ECO:0000313" key="1">
    <source>
        <dbReference type="EMBL" id="JAD90212.1"/>
    </source>
</evidence>
<sequence>MRHTDDRLHHHAMCHADGHLHHLAAGCRPSLSSSLHGTPIPRQRITGAVPLEYEPPLVPVEKKPRAGERLVIAPCCRRRPQVEAAAAAPRVVIVAPRVKSGHVPGVNTATIHRVPVRQQPIVMSLL</sequence>
<reference evidence="1" key="1">
    <citation type="submission" date="2014-09" db="EMBL/GenBank/DDBJ databases">
        <authorList>
            <person name="Magalhaes I.L.F."/>
            <person name="Oliveira U."/>
            <person name="Santos F.R."/>
            <person name="Vidigal T.H.D.A."/>
            <person name="Brescovit A.D."/>
            <person name="Santos A.J."/>
        </authorList>
    </citation>
    <scope>NUCLEOTIDE SEQUENCE</scope>
    <source>
        <tissue evidence="1">Shoot tissue taken approximately 20 cm above the soil surface</tissue>
    </source>
</reference>